<dbReference type="GO" id="GO:0020037">
    <property type="term" value="F:heme binding"/>
    <property type="evidence" value="ECO:0007669"/>
    <property type="project" value="InterPro"/>
</dbReference>
<dbReference type="PANTHER" id="PTHR11475">
    <property type="entry name" value="OXIDASE/PEROXIDASE"/>
    <property type="match status" value="1"/>
</dbReference>
<accession>A0A8I6RH60</accession>
<feature type="signal peptide" evidence="2">
    <location>
        <begin position="1"/>
        <end position="18"/>
    </location>
</feature>
<dbReference type="PROSITE" id="PS50292">
    <property type="entry name" value="PEROXIDASE_3"/>
    <property type="match status" value="1"/>
</dbReference>
<dbReference type="OMA" id="SPIECCN"/>
<dbReference type="GO" id="GO:0004601">
    <property type="term" value="F:peroxidase activity"/>
    <property type="evidence" value="ECO:0007669"/>
    <property type="project" value="UniProtKB-KW"/>
</dbReference>
<keyword evidence="1" id="KW-0575">Peroxidase</keyword>
<dbReference type="GeneID" id="106664307"/>
<evidence type="ECO:0000313" key="4">
    <source>
        <dbReference type="Proteomes" id="UP000494040"/>
    </source>
</evidence>
<dbReference type="SUPFAM" id="SSF48113">
    <property type="entry name" value="Heme-dependent peroxidases"/>
    <property type="match status" value="1"/>
</dbReference>
<feature type="chain" id="PRO_5036432538" description="Peroxidase" evidence="2">
    <location>
        <begin position="19"/>
        <end position="672"/>
    </location>
</feature>
<dbReference type="AlphaFoldDB" id="A0A8I6RH60"/>
<dbReference type="InterPro" id="IPR019791">
    <property type="entry name" value="Haem_peroxidase_animal"/>
</dbReference>
<name>A0A8I6RH60_CIMLE</name>
<keyword evidence="1" id="KW-0560">Oxidoreductase</keyword>
<evidence type="ECO:0000256" key="2">
    <source>
        <dbReference type="SAM" id="SignalP"/>
    </source>
</evidence>
<dbReference type="EnsemblMetazoa" id="XM_014389915.2">
    <property type="protein sequence ID" value="XP_014245401.1"/>
    <property type="gene ID" value="LOC106664307"/>
</dbReference>
<dbReference type="RefSeq" id="XP_014245401.1">
    <property type="nucleotide sequence ID" value="XM_014389915.2"/>
</dbReference>
<dbReference type="RefSeq" id="XP_014245399.1">
    <property type="nucleotide sequence ID" value="XM_014389913.2"/>
</dbReference>
<dbReference type="EnsemblMetazoa" id="XM_014389913.2">
    <property type="protein sequence ID" value="XP_014245399.1"/>
    <property type="gene ID" value="LOC106664307"/>
</dbReference>
<dbReference type="KEGG" id="clec:106664307"/>
<evidence type="ECO:0000313" key="3">
    <source>
        <dbReference type="EnsemblMetazoa" id="XP_014245399.1"/>
    </source>
</evidence>
<keyword evidence="4" id="KW-1185">Reference proteome</keyword>
<dbReference type="GO" id="GO:0006979">
    <property type="term" value="P:response to oxidative stress"/>
    <property type="evidence" value="ECO:0007669"/>
    <property type="project" value="InterPro"/>
</dbReference>
<dbReference type="InterPro" id="IPR037120">
    <property type="entry name" value="Haem_peroxidase_sf_animal"/>
</dbReference>
<organism evidence="3 4">
    <name type="scientific">Cimex lectularius</name>
    <name type="common">Bed bug</name>
    <name type="synonym">Acanthia lectularia</name>
    <dbReference type="NCBI Taxonomy" id="79782"/>
    <lineage>
        <taxon>Eukaryota</taxon>
        <taxon>Metazoa</taxon>
        <taxon>Ecdysozoa</taxon>
        <taxon>Arthropoda</taxon>
        <taxon>Hexapoda</taxon>
        <taxon>Insecta</taxon>
        <taxon>Pterygota</taxon>
        <taxon>Neoptera</taxon>
        <taxon>Paraneoptera</taxon>
        <taxon>Hemiptera</taxon>
        <taxon>Heteroptera</taxon>
        <taxon>Panheteroptera</taxon>
        <taxon>Cimicomorpha</taxon>
        <taxon>Cimicidae</taxon>
        <taxon>Cimex</taxon>
    </lineage>
</organism>
<evidence type="ECO:0008006" key="5">
    <source>
        <dbReference type="Google" id="ProtNLM"/>
    </source>
</evidence>
<dbReference type="OrthoDB" id="823504at2759"/>
<protein>
    <recommendedName>
        <fullName evidence="5">Peroxidase</fullName>
    </recommendedName>
</protein>
<proteinExistence type="predicted"/>
<dbReference type="Pfam" id="PF03098">
    <property type="entry name" value="An_peroxidase"/>
    <property type="match status" value="1"/>
</dbReference>
<reference evidence="3" key="1">
    <citation type="submission" date="2022-01" db="UniProtKB">
        <authorList>
            <consortium name="EnsemblMetazoa"/>
        </authorList>
    </citation>
    <scope>IDENTIFICATION</scope>
</reference>
<dbReference type="InterPro" id="IPR010255">
    <property type="entry name" value="Haem_peroxidase_sf"/>
</dbReference>
<dbReference type="EnsemblMetazoa" id="XM_014389914.2">
    <property type="protein sequence ID" value="XP_014245400.1"/>
    <property type="gene ID" value="LOC106664307"/>
</dbReference>
<evidence type="ECO:0000256" key="1">
    <source>
        <dbReference type="ARBA" id="ARBA00022559"/>
    </source>
</evidence>
<dbReference type="Gene3D" id="1.10.640.10">
    <property type="entry name" value="Haem peroxidase domain superfamily, animal type"/>
    <property type="match status" value="1"/>
</dbReference>
<dbReference type="PRINTS" id="PR00457">
    <property type="entry name" value="ANPEROXIDASE"/>
</dbReference>
<dbReference type="PANTHER" id="PTHR11475:SF125">
    <property type="entry name" value="GH11385P"/>
    <property type="match status" value="1"/>
</dbReference>
<keyword evidence="2" id="KW-0732">Signal</keyword>
<dbReference type="Proteomes" id="UP000494040">
    <property type="component" value="Unassembled WGS sequence"/>
</dbReference>
<sequence>MASYLWLIILVSLAETHGSILHRSVVNVHIKKTYSMIEDMVNKSKTLENNIMNAAVKMAYNMNGGPTERVMSFWADDTALEKAKVAFLLAKSTSSILTQCKISGINNERCLNDMISVRAFTEKLVECDEEKYRRPSGECNNKDHPALGSAYSPYSRILKSSFYQDEVWWSHFENNKIYPSPLNMSASLLDIMESDLPDITFGFSAWSKLVSHDLGHTGSYRAFFTKENIKCCHNENRILPRYRHPFCFYMGGRDDTCVSYARSMLAVPLENQFGSAEQMNTVSQFLDASVVYGSSENVENALRAHEGGLLKESSTEYNEHLNCVEKNKCFLTGDLRNLLDPSSAIGNVMLVKEHNRIARVLSELNPFWDDEKLFLEAKRVLIAEVQHITYNEWLPLVLGKKKYAHENIHFITSTGFVGLYQPYTNPSVSNEFANAAIKPLTWLNEIYLRAYNKQRAMKHKRPLRHTVVNMKRLQNDTLLRGLGKGLTLKINEIPFMFSDKMIGVFFSEDTSNEQERSLALEIHRGRDHGLLPFPEYGDYLHLEQRISPKNLEIINKHYRNKNDIDLLVGGILEEKTKKSMVGSTFHEIILRQMIATRTGDRFFYDNPDQPHPFNHEQLDEIQKATFARLICDNFEINKIQLSAFLPSSKRNPLVLCSNEDKLKIVNLKYWQE</sequence>
<dbReference type="RefSeq" id="XP_014245400.1">
    <property type="nucleotide sequence ID" value="XM_014389914.2"/>
</dbReference>